<evidence type="ECO:0000313" key="2">
    <source>
        <dbReference type="Proteomes" id="UP000095392"/>
    </source>
</evidence>
<proteinExistence type="predicted"/>
<organism evidence="1 2">
    <name type="scientific">Alteromonas macleodii</name>
    <name type="common">Pseudoalteromonas macleodii</name>
    <dbReference type="NCBI Taxonomy" id="28108"/>
    <lineage>
        <taxon>Bacteria</taxon>
        <taxon>Pseudomonadati</taxon>
        <taxon>Pseudomonadota</taxon>
        <taxon>Gammaproteobacteria</taxon>
        <taxon>Alteromonadales</taxon>
        <taxon>Alteromonadaceae</taxon>
        <taxon>Alteromonas/Salinimonas group</taxon>
        <taxon>Alteromonas</taxon>
    </lineage>
</organism>
<dbReference type="EMBL" id="MIPY01000041">
    <property type="protein sequence ID" value="OES25694.1"/>
    <property type="molecule type" value="Genomic_DNA"/>
</dbReference>
<protein>
    <submittedName>
        <fullName evidence="1">Uncharacterized protein</fullName>
    </submittedName>
</protein>
<dbReference type="Proteomes" id="UP000095392">
    <property type="component" value="Unassembled WGS sequence"/>
</dbReference>
<gene>
    <name evidence="1" type="ORF">BFV95_4376</name>
</gene>
<name>A0AB36FNM9_ALTMA</name>
<reference evidence="1 2" key="1">
    <citation type="submission" date="2016-09" db="EMBL/GenBank/DDBJ databases">
        <title>Draft Genome Sequence of four Alteromonas macleodii strains isolated from copper coupons and grown long-term at elevated copper levels.</title>
        <authorList>
            <person name="Cusick K."/>
            <person name="Dale J."/>
            <person name="Little B."/>
            <person name="Biffinger J."/>
        </authorList>
    </citation>
    <scope>NUCLEOTIDE SEQUENCE [LARGE SCALE GENOMIC DNA]</scope>
    <source>
        <strain evidence="1 2">KCP01</strain>
    </source>
</reference>
<dbReference type="AlphaFoldDB" id="A0AB36FNM9"/>
<evidence type="ECO:0000313" key="1">
    <source>
        <dbReference type="EMBL" id="OES25694.1"/>
    </source>
</evidence>
<comment type="caution">
    <text evidence="1">The sequence shown here is derived from an EMBL/GenBank/DDBJ whole genome shotgun (WGS) entry which is preliminary data.</text>
</comment>
<sequence length="44" mass="4950">MLDIFSDGEQPAKTIKESKYMHFICILVPACKSLNNFSSGSRQN</sequence>
<accession>A0AB36FNM9</accession>
<keyword evidence="2" id="KW-1185">Reference proteome</keyword>